<dbReference type="GO" id="GO:0035861">
    <property type="term" value="C:site of double-strand break"/>
    <property type="evidence" value="ECO:0007669"/>
    <property type="project" value="TreeGrafter"/>
</dbReference>
<evidence type="ECO:0000259" key="1">
    <source>
        <dbReference type="Pfam" id="PF17906"/>
    </source>
</evidence>
<dbReference type="GO" id="GO:0044547">
    <property type="term" value="F:DNA topoisomerase binding"/>
    <property type="evidence" value="ECO:0007669"/>
    <property type="project" value="TreeGrafter"/>
</dbReference>
<gene>
    <name evidence="2" type="ORF">DdX_17329</name>
</gene>
<dbReference type="PANTHER" id="PTHR46060">
    <property type="entry name" value="MARINER MOS1 TRANSPOSASE-LIKE PROTEIN"/>
    <property type="match status" value="1"/>
</dbReference>
<dbReference type="GO" id="GO:0000729">
    <property type="term" value="P:DNA double-strand break processing"/>
    <property type="evidence" value="ECO:0007669"/>
    <property type="project" value="TreeGrafter"/>
</dbReference>
<dbReference type="Proteomes" id="UP001201812">
    <property type="component" value="Unassembled WGS sequence"/>
</dbReference>
<dbReference type="GO" id="GO:0044774">
    <property type="term" value="P:mitotic DNA integrity checkpoint signaling"/>
    <property type="evidence" value="ECO:0007669"/>
    <property type="project" value="TreeGrafter"/>
</dbReference>
<dbReference type="GO" id="GO:0031297">
    <property type="term" value="P:replication fork processing"/>
    <property type="evidence" value="ECO:0007669"/>
    <property type="project" value="TreeGrafter"/>
</dbReference>
<evidence type="ECO:0000313" key="3">
    <source>
        <dbReference type="Proteomes" id="UP001201812"/>
    </source>
</evidence>
<dbReference type="AlphaFoldDB" id="A0AAD4MN83"/>
<dbReference type="GO" id="GO:0046975">
    <property type="term" value="F:histone H3K36 methyltransferase activity"/>
    <property type="evidence" value="ECO:0007669"/>
    <property type="project" value="TreeGrafter"/>
</dbReference>
<dbReference type="Pfam" id="PF17906">
    <property type="entry name" value="HTH_48"/>
    <property type="match status" value="1"/>
</dbReference>
<organism evidence="2 3">
    <name type="scientific">Ditylenchus destructor</name>
    <dbReference type="NCBI Taxonomy" id="166010"/>
    <lineage>
        <taxon>Eukaryota</taxon>
        <taxon>Metazoa</taxon>
        <taxon>Ecdysozoa</taxon>
        <taxon>Nematoda</taxon>
        <taxon>Chromadorea</taxon>
        <taxon>Rhabditida</taxon>
        <taxon>Tylenchina</taxon>
        <taxon>Tylenchomorpha</taxon>
        <taxon>Sphaerularioidea</taxon>
        <taxon>Anguinidae</taxon>
        <taxon>Anguininae</taxon>
        <taxon>Ditylenchus</taxon>
    </lineage>
</organism>
<dbReference type="GO" id="GO:0000793">
    <property type="term" value="C:condensed chromosome"/>
    <property type="evidence" value="ECO:0007669"/>
    <property type="project" value="TreeGrafter"/>
</dbReference>
<keyword evidence="3" id="KW-1185">Reference proteome</keyword>
<dbReference type="InterPro" id="IPR052709">
    <property type="entry name" value="Transposase-MT_Hybrid"/>
</dbReference>
<dbReference type="EMBL" id="JAKKPZ010000179">
    <property type="protein sequence ID" value="KAI1699450.1"/>
    <property type="molecule type" value="Genomic_DNA"/>
</dbReference>
<dbReference type="GO" id="GO:0000014">
    <property type="term" value="F:single-stranded DNA endodeoxyribonuclease activity"/>
    <property type="evidence" value="ECO:0007669"/>
    <property type="project" value="TreeGrafter"/>
</dbReference>
<sequence>MEKNRGIILKFEFELGHSEKEAIENINRAKGPGTVNRMTVWRWFSNFKKNQMDTADKKRSGRPQEVERAAVVNAVEDTFTIFISEKLIYPIFYCAIL</sequence>
<proteinExistence type="predicted"/>
<feature type="domain" description="Mos1 transposase HTH" evidence="1">
    <location>
        <begin position="8"/>
        <end position="50"/>
    </location>
</feature>
<dbReference type="GO" id="GO:0006303">
    <property type="term" value="P:double-strand break repair via nonhomologous end joining"/>
    <property type="evidence" value="ECO:0007669"/>
    <property type="project" value="TreeGrafter"/>
</dbReference>
<dbReference type="GO" id="GO:0042800">
    <property type="term" value="F:histone H3K4 methyltransferase activity"/>
    <property type="evidence" value="ECO:0007669"/>
    <property type="project" value="TreeGrafter"/>
</dbReference>
<dbReference type="InterPro" id="IPR041426">
    <property type="entry name" value="Mos1_HTH"/>
</dbReference>
<dbReference type="Gene3D" id="1.10.10.1450">
    <property type="match status" value="1"/>
</dbReference>
<dbReference type="GO" id="GO:0015074">
    <property type="term" value="P:DNA integration"/>
    <property type="evidence" value="ECO:0007669"/>
    <property type="project" value="TreeGrafter"/>
</dbReference>
<reference evidence="2" key="1">
    <citation type="submission" date="2022-01" db="EMBL/GenBank/DDBJ databases">
        <title>Genome Sequence Resource for Two Populations of Ditylenchus destructor, the Migratory Endoparasitic Phytonematode.</title>
        <authorList>
            <person name="Zhang H."/>
            <person name="Lin R."/>
            <person name="Xie B."/>
        </authorList>
    </citation>
    <scope>NUCLEOTIDE SEQUENCE</scope>
    <source>
        <strain evidence="2">BazhouSP</strain>
    </source>
</reference>
<name>A0AAD4MN83_9BILA</name>
<dbReference type="GO" id="GO:0003690">
    <property type="term" value="F:double-stranded DNA binding"/>
    <property type="evidence" value="ECO:0007669"/>
    <property type="project" value="TreeGrafter"/>
</dbReference>
<protein>
    <submittedName>
        <fullName evidence="2">Histone-lysine N-methyltransferase SETMAR</fullName>
    </submittedName>
</protein>
<dbReference type="PANTHER" id="PTHR46060:SF2">
    <property type="entry name" value="HISTONE-LYSINE N-METHYLTRANSFERASE SETMAR"/>
    <property type="match status" value="1"/>
</dbReference>
<evidence type="ECO:0000313" key="2">
    <source>
        <dbReference type="EMBL" id="KAI1699450.1"/>
    </source>
</evidence>
<accession>A0AAD4MN83</accession>
<comment type="caution">
    <text evidence="2">The sequence shown here is derived from an EMBL/GenBank/DDBJ whole genome shotgun (WGS) entry which is preliminary data.</text>
</comment>
<dbReference type="GO" id="GO:0005634">
    <property type="term" value="C:nucleus"/>
    <property type="evidence" value="ECO:0007669"/>
    <property type="project" value="TreeGrafter"/>
</dbReference>
<dbReference type="GO" id="GO:0003697">
    <property type="term" value="F:single-stranded DNA binding"/>
    <property type="evidence" value="ECO:0007669"/>
    <property type="project" value="TreeGrafter"/>
</dbReference>